<sequence length="193" mass="20907">MQRGNGSSSKTHAASDSSAAAPGPETESSAAHDHSVSGVVLRLRNGLRVTQRAIILVLVLIVLLISYATTLRVYFNQQRETAEAKQQIAEHQQSIADLTDEIKRWQDPEYVKTQARERLGWVLPGEIGFQVVGPDNEPYAGGSRIGAAQLPEGEYAKTWWDRMWGSVATADDPEPVDKGETGPVVTADGTEGP</sequence>
<evidence type="ECO:0000313" key="4">
    <source>
        <dbReference type="Proteomes" id="UP001431656"/>
    </source>
</evidence>
<evidence type="ECO:0000256" key="2">
    <source>
        <dbReference type="SAM" id="Phobius"/>
    </source>
</evidence>
<dbReference type="Pfam" id="PF04977">
    <property type="entry name" value="DivIC"/>
    <property type="match status" value="1"/>
</dbReference>
<keyword evidence="2" id="KW-1133">Transmembrane helix</keyword>
<evidence type="ECO:0000256" key="1">
    <source>
        <dbReference type="SAM" id="MobiDB-lite"/>
    </source>
</evidence>
<dbReference type="InterPro" id="IPR007060">
    <property type="entry name" value="FtsL/DivIC"/>
</dbReference>
<evidence type="ECO:0000313" key="3">
    <source>
        <dbReference type="EMBL" id="BEH02661.1"/>
    </source>
</evidence>
<keyword evidence="2" id="KW-0812">Transmembrane</keyword>
<feature type="transmembrane region" description="Helical" evidence="2">
    <location>
        <begin position="53"/>
        <end position="75"/>
    </location>
</feature>
<gene>
    <name evidence="3" type="ORF">brsh051_19420</name>
</gene>
<reference evidence="3" key="1">
    <citation type="journal article" date="2024" name="Int. J. Syst. Evol. Microbiol.">
        <title>Brooklawnia propionicigenes sp. nov., a facultatively anaerobic, propionate-producing bacterium isolated from a methanogenic reactor treating waste from cattle farms.</title>
        <authorList>
            <person name="Akita Y."/>
            <person name="Ueki A."/>
            <person name="Tonouchi A."/>
            <person name="Sugawara Y."/>
            <person name="Honma S."/>
            <person name="Kaku N."/>
            <person name="Ueki K."/>
        </authorList>
    </citation>
    <scope>NUCLEOTIDE SEQUENCE</scope>
    <source>
        <strain evidence="3">SH051</strain>
    </source>
</reference>
<dbReference type="EMBL" id="AP028056">
    <property type="protein sequence ID" value="BEH02661.1"/>
    <property type="molecule type" value="Genomic_DNA"/>
</dbReference>
<dbReference type="RefSeq" id="WP_286264482.1">
    <property type="nucleotide sequence ID" value="NZ_AP028056.1"/>
</dbReference>
<name>A0AAN0K8N1_9ACTN</name>
<evidence type="ECO:0008006" key="5">
    <source>
        <dbReference type="Google" id="ProtNLM"/>
    </source>
</evidence>
<proteinExistence type="predicted"/>
<accession>A0AAN0K8N1</accession>
<dbReference type="KEGG" id="broo:brsh051_19420"/>
<dbReference type="Proteomes" id="UP001431656">
    <property type="component" value="Chromosome"/>
</dbReference>
<keyword evidence="2" id="KW-0472">Membrane</keyword>
<organism evidence="3 4">
    <name type="scientific">Brooklawnia propionicigenes</name>
    <dbReference type="NCBI Taxonomy" id="3041175"/>
    <lineage>
        <taxon>Bacteria</taxon>
        <taxon>Bacillati</taxon>
        <taxon>Actinomycetota</taxon>
        <taxon>Actinomycetes</taxon>
        <taxon>Propionibacteriales</taxon>
        <taxon>Propionibacteriaceae</taxon>
        <taxon>Brooklawnia</taxon>
    </lineage>
</organism>
<dbReference type="AlphaFoldDB" id="A0AAN0K8N1"/>
<feature type="compositionally biased region" description="Low complexity" evidence="1">
    <location>
        <begin position="7"/>
        <end position="21"/>
    </location>
</feature>
<feature type="region of interest" description="Disordered" evidence="1">
    <location>
        <begin position="1"/>
        <end position="34"/>
    </location>
</feature>
<protein>
    <recommendedName>
        <fullName evidence="5">Septum formation initiator family protein</fullName>
    </recommendedName>
</protein>
<feature type="region of interest" description="Disordered" evidence="1">
    <location>
        <begin position="167"/>
        <end position="193"/>
    </location>
</feature>
<keyword evidence="4" id="KW-1185">Reference proteome</keyword>